<keyword evidence="4" id="KW-0812">Transmembrane</keyword>
<dbReference type="InterPro" id="IPR036322">
    <property type="entry name" value="WD40_repeat_dom_sf"/>
</dbReference>
<gene>
    <name evidence="6" type="ORF">QQ020_34090</name>
</gene>
<feature type="domain" description="Novel STAND NTPase 1" evidence="5">
    <location>
        <begin position="22"/>
        <end position="439"/>
    </location>
</feature>
<evidence type="ECO:0000256" key="3">
    <source>
        <dbReference type="SAM" id="MobiDB-lite"/>
    </source>
</evidence>
<keyword evidence="7" id="KW-1185">Reference proteome</keyword>
<dbReference type="InterPro" id="IPR001680">
    <property type="entry name" value="WD40_rpt"/>
</dbReference>
<evidence type="ECO:0000259" key="5">
    <source>
        <dbReference type="Pfam" id="PF20703"/>
    </source>
</evidence>
<dbReference type="Pfam" id="PF20703">
    <property type="entry name" value="nSTAND1"/>
    <property type="match status" value="1"/>
</dbReference>
<dbReference type="Proteomes" id="UP001172083">
    <property type="component" value="Unassembled WGS sequence"/>
</dbReference>
<evidence type="ECO:0000256" key="2">
    <source>
        <dbReference type="SAM" id="Coils"/>
    </source>
</evidence>
<feature type="region of interest" description="Disordered" evidence="3">
    <location>
        <begin position="620"/>
        <end position="639"/>
    </location>
</feature>
<feature type="coiled-coil region" evidence="2">
    <location>
        <begin position="529"/>
        <end position="568"/>
    </location>
</feature>
<dbReference type="InterPro" id="IPR015943">
    <property type="entry name" value="WD40/YVTN_repeat-like_dom_sf"/>
</dbReference>
<dbReference type="SUPFAM" id="SSF50978">
    <property type="entry name" value="WD40 repeat-like"/>
    <property type="match status" value="1"/>
</dbReference>
<dbReference type="PROSITE" id="PS50294">
    <property type="entry name" value="WD_REPEATS_REGION"/>
    <property type="match status" value="3"/>
</dbReference>
<evidence type="ECO:0000256" key="4">
    <source>
        <dbReference type="SAM" id="Phobius"/>
    </source>
</evidence>
<feature type="repeat" description="WD" evidence="1">
    <location>
        <begin position="970"/>
        <end position="1001"/>
    </location>
</feature>
<feature type="repeat" description="WD" evidence="1">
    <location>
        <begin position="927"/>
        <end position="958"/>
    </location>
</feature>
<protein>
    <submittedName>
        <fullName evidence="6">High-affnity carbon uptake protein Hat/HatR</fullName>
    </submittedName>
</protein>
<evidence type="ECO:0000313" key="7">
    <source>
        <dbReference type="Proteomes" id="UP001172083"/>
    </source>
</evidence>
<dbReference type="PANTHER" id="PTHR19879">
    <property type="entry name" value="TRANSCRIPTION INITIATION FACTOR TFIID"/>
    <property type="match status" value="1"/>
</dbReference>
<feature type="repeat" description="WD" evidence="1">
    <location>
        <begin position="885"/>
        <end position="926"/>
    </location>
</feature>
<dbReference type="PROSITE" id="PS50082">
    <property type="entry name" value="WD_REPEATS_2"/>
    <property type="match status" value="4"/>
</dbReference>
<sequence>MNNNGIGLVNNQEEAVKVISNPFPGLRPFEVEESHLFFGREGQSDEVVFKLMQNRFVAILGSSGSGKSSLMNCGVIPKLYSGLYSENSQDWEVIITTPGTSPIENLAKSVLSVDKQYHRIESEDKTFQEIFASTILRSSSLGLVDLIEQSGYLAGKNIFLLVDQFEELFRFQIGDNAYDDINETTAYINLLAEAINQTELPVYIAITIRSDYSGSFAQYPYLTKKINKSHYLIPQMSRYQRRQAIEAPVAVGGGKISPRLVQELLNDVEDDPDQLPIIQHALMRTWAHWTEHKSLDEPIDIKHYEAIGSIKLALSQHANEIYDELSDAEKRICETLFKTITEKGIDGSGVRKPSRLDLIAAIANVPEESLINVIEKFRRSGNSLLMPPQDVPLKSDSIIDVSHESLIRIWGRSHQWVAEEGEAIDMYLRLSDAAGKYQQGLTTLWRPPDLQLALNWQQKYKPTLVWAQRFDPAFERATVFLRSSHEAYETEVKNKEAQQRRRLRRTRVLSLIFGIIAIFSILLMVYGFSQQLEAEKQRKLAEKEKIEAETQKNVAINLRQQEEQLKKDAIVARKMAEDQRNVAKKAEKNALFNARLAKDQAALAEERRIDAVKARIYAEGKEDEATQQRDEANRQRNIADNKQKEAYRLRLLSVARTMAVKSLQQEEVQLKGLLALQAYDFNEKYQGNHYDYDIYDGLYYAHKALKGDSVNRLIGHNGSVRSMAFTKDGKKLFTTSGDGKTLLWNFAEENRPVTQIADNGRNDLSNRVLAISPDQKWLISGHNATFIEIFDLKNLRKKPSKLNIHDNRIWDIAYMPDNSGFISAGADSTLYFCDLKNKTEILKVNTRINRIAISPDGKTIALAREDGKLVFLDKTNGYEESIYELTRDKTPIQSIAFNHEGNALAVGEKGGLVKIWDLKGKRIKANLPGFGAQVNDIAFGPEDQMLAAVSFDGEARIWFMNQLNLQPIVLRDHDDWVWSLTFSPNGEYLITGSVNSLIRVFPTNPQVLANQFCQELKRNLSAKEWYEYVDIDIEYNHTCPDLPIGNSELSDF</sequence>
<dbReference type="PANTHER" id="PTHR19879:SF9">
    <property type="entry name" value="TRANSCRIPTION INITIATION FACTOR TFIID SUBUNIT 5"/>
    <property type="match status" value="1"/>
</dbReference>
<organism evidence="6 7">
    <name type="scientific">Agaribacillus aureus</name>
    <dbReference type="NCBI Taxonomy" id="3051825"/>
    <lineage>
        <taxon>Bacteria</taxon>
        <taxon>Pseudomonadati</taxon>
        <taxon>Bacteroidota</taxon>
        <taxon>Cytophagia</taxon>
        <taxon>Cytophagales</taxon>
        <taxon>Splendidivirgaceae</taxon>
        <taxon>Agaribacillus</taxon>
    </lineage>
</organism>
<dbReference type="Gene3D" id="3.40.50.300">
    <property type="entry name" value="P-loop containing nucleotide triphosphate hydrolases"/>
    <property type="match status" value="1"/>
</dbReference>
<dbReference type="CDD" id="cd00200">
    <property type="entry name" value="WD40"/>
    <property type="match status" value="1"/>
</dbReference>
<name>A0ABT8LH71_9BACT</name>
<keyword evidence="1" id="KW-0853">WD repeat</keyword>
<dbReference type="Gene3D" id="2.130.10.10">
    <property type="entry name" value="YVTN repeat-like/Quinoprotein amine dehydrogenase"/>
    <property type="match status" value="2"/>
</dbReference>
<proteinExistence type="predicted"/>
<keyword evidence="4" id="KW-0472">Membrane</keyword>
<dbReference type="EMBL" id="JAUJEB010000014">
    <property type="protein sequence ID" value="MDN5217153.1"/>
    <property type="molecule type" value="Genomic_DNA"/>
</dbReference>
<keyword evidence="2" id="KW-0175">Coiled coil</keyword>
<evidence type="ECO:0000256" key="1">
    <source>
        <dbReference type="PROSITE-ProRule" id="PRU00221"/>
    </source>
</evidence>
<feature type="transmembrane region" description="Helical" evidence="4">
    <location>
        <begin position="508"/>
        <end position="528"/>
    </location>
</feature>
<dbReference type="Pfam" id="PF00400">
    <property type="entry name" value="WD40"/>
    <property type="match status" value="5"/>
</dbReference>
<keyword evidence="4" id="KW-1133">Transmembrane helix</keyword>
<dbReference type="InterPro" id="IPR027417">
    <property type="entry name" value="P-loop_NTPase"/>
</dbReference>
<dbReference type="InterPro" id="IPR049052">
    <property type="entry name" value="nSTAND1"/>
</dbReference>
<dbReference type="SUPFAM" id="SSF52540">
    <property type="entry name" value="P-loop containing nucleoside triphosphate hydrolases"/>
    <property type="match status" value="1"/>
</dbReference>
<evidence type="ECO:0000313" key="6">
    <source>
        <dbReference type="EMBL" id="MDN5217153.1"/>
    </source>
</evidence>
<comment type="caution">
    <text evidence="6">The sequence shown here is derived from an EMBL/GenBank/DDBJ whole genome shotgun (WGS) entry which is preliminary data.</text>
</comment>
<reference evidence="6" key="1">
    <citation type="submission" date="2023-06" db="EMBL/GenBank/DDBJ databases">
        <title>Genomic of Agaribacillus aureum.</title>
        <authorList>
            <person name="Wang G."/>
        </authorList>
    </citation>
    <scope>NUCLEOTIDE SEQUENCE</scope>
    <source>
        <strain evidence="6">BMA12</strain>
    </source>
</reference>
<dbReference type="RefSeq" id="WP_346762490.1">
    <property type="nucleotide sequence ID" value="NZ_JAUJEB010000014.1"/>
</dbReference>
<accession>A0ABT8LH71</accession>
<dbReference type="SMART" id="SM00320">
    <property type="entry name" value="WD40"/>
    <property type="match status" value="7"/>
</dbReference>
<feature type="repeat" description="WD" evidence="1">
    <location>
        <begin position="713"/>
        <end position="754"/>
    </location>
</feature>